<evidence type="ECO:0000256" key="1">
    <source>
        <dbReference type="SAM" id="MobiDB-lite"/>
    </source>
</evidence>
<feature type="domain" description="Protein-glutamine gamma-glutamyltransferase-like C-terminal" evidence="3">
    <location>
        <begin position="235"/>
        <end position="301"/>
    </location>
</feature>
<gene>
    <name evidence="4" type="ORF">ACFPJ5_06295</name>
</gene>
<keyword evidence="2" id="KW-0812">Transmembrane</keyword>
<sequence>MDRNTALTVGVAVLAVVALSLAAATLDSATVQEGGSGLGVGPAEQPGVGTGSDGDFGTQQEAAGGGMAVGFCYPWLADPLVVLGIVGAFLLMGAVAYYQTRTVLVPASLTLAFGIPVGLVWALLTSCRSAAGGGLFPAPSANGTGILPSGGGSSGLAEGASQTVSTPSAILAILLVVALAGSVLLLFVASGDEEESFDDPDDDGPDPDVAAVGRAAGDAADRIERDADVQNEVYRAWVEMTDSLDVDNPRSSTPAEFATAAVEAGMASDDVDELTRLFEEVRYGGEDVTSEREERAVSALRRIEETYADAE</sequence>
<protein>
    <submittedName>
        <fullName evidence="4">DUF4129 domain-containing protein</fullName>
    </submittedName>
</protein>
<keyword evidence="2" id="KW-0472">Membrane</keyword>
<dbReference type="InterPro" id="IPR025403">
    <property type="entry name" value="TgpA-like_C"/>
</dbReference>
<keyword evidence="5" id="KW-1185">Reference proteome</keyword>
<feature type="transmembrane region" description="Helical" evidence="2">
    <location>
        <begin position="80"/>
        <end position="98"/>
    </location>
</feature>
<name>A0ABD5R9W6_9EURY</name>
<reference evidence="4 5" key="1">
    <citation type="journal article" date="2019" name="Int. J. Syst. Evol. Microbiol.">
        <title>The Global Catalogue of Microorganisms (GCM) 10K type strain sequencing project: providing services to taxonomists for standard genome sequencing and annotation.</title>
        <authorList>
            <consortium name="The Broad Institute Genomics Platform"/>
            <consortium name="The Broad Institute Genome Sequencing Center for Infectious Disease"/>
            <person name="Wu L."/>
            <person name="Ma J."/>
        </authorList>
    </citation>
    <scope>NUCLEOTIDE SEQUENCE [LARGE SCALE GENOMIC DNA]</scope>
    <source>
        <strain evidence="4 5">CGMCC 1.12237</strain>
    </source>
</reference>
<evidence type="ECO:0000313" key="5">
    <source>
        <dbReference type="Proteomes" id="UP001596201"/>
    </source>
</evidence>
<evidence type="ECO:0000259" key="3">
    <source>
        <dbReference type="Pfam" id="PF13559"/>
    </source>
</evidence>
<dbReference type="Pfam" id="PF13559">
    <property type="entry name" value="DUF4129"/>
    <property type="match status" value="1"/>
</dbReference>
<dbReference type="Proteomes" id="UP001596201">
    <property type="component" value="Unassembled WGS sequence"/>
</dbReference>
<organism evidence="4 5">
    <name type="scientific">Salinirubrum litoreum</name>
    <dbReference type="NCBI Taxonomy" id="1126234"/>
    <lineage>
        <taxon>Archaea</taxon>
        <taxon>Methanobacteriati</taxon>
        <taxon>Methanobacteriota</taxon>
        <taxon>Stenosarchaea group</taxon>
        <taxon>Halobacteria</taxon>
        <taxon>Halobacteriales</taxon>
        <taxon>Haloferacaceae</taxon>
        <taxon>Salinirubrum</taxon>
    </lineage>
</organism>
<proteinExistence type="predicted"/>
<evidence type="ECO:0000256" key="2">
    <source>
        <dbReference type="SAM" id="Phobius"/>
    </source>
</evidence>
<feature type="region of interest" description="Disordered" evidence="1">
    <location>
        <begin position="35"/>
        <end position="56"/>
    </location>
</feature>
<dbReference type="AlphaFoldDB" id="A0ABD5R9W6"/>
<feature type="transmembrane region" description="Helical" evidence="2">
    <location>
        <begin position="103"/>
        <end position="124"/>
    </location>
</feature>
<accession>A0ABD5R9W6</accession>
<evidence type="ECO:0000313" key="4">
    <source>
        <dbReference type="EMBL" id="MFC5366543.1"/>
    </source>
</evidence>
<comment type="caution">
    <text evidence="4">The sequence shown here is derived from an EMBL/GenBank/DDBJ whole genome shotgun (WGS) entry which is preliminary data.</text>
</comment>
<feature type="transmembrane region" description="Helical" evidence="2">
    <location>
        <begin position="169"/>
        <end position="189"/>
    </location>
</feature>
<keyword evidence="2" id="KW-1133">Transmembrane helix</keyword>
<dbReference type="RefSeq" id="WP_227228113.1">
    <property type="nucleotide sequence ID" value="NZ_JAJCVJ010000001.1"/>
</dbReference>
<dbReference type="EMBL" id="JBHSKX010000001">
    <property type="protein sequence ID" value="MFC5366543.1"/>
    <property type="molecule type" value="Genomic_DNA"/>
</dbReference>